<dbReference type="OrthoDB" id="352796at2"/>
<dbReference type="Pfam" id="PF07032">
    <property type="entry name" value="DUF1322"/>
    <property type="match status" value="1"/>
</dbReference>
<sequence>MKTSKAVRYNEIKQVINQIHESRHQYFTLLEEIRNNKYAFPVIMGIATLSEVKRMLYNDLFEVNKLADFKLQKQVYELIFRK</sequence>
<dbReference type="EMBL" id="CP025789">
    <property type="protein sequence ID" value="AWG43404.1"/>
    <property type="molecule type" value="Genomic_DNA"/>
</dbReference>
<dbReference type="EMBL" id="CP025787">
    <property type="protein sequence ID" value="AWG43353.1"/>
    <property type="molecule type" value="Genomic_DNA"/>
</dbReference>
<dbReference type="Proteomes" id="UP000244655">
    <property type="component" value="Plasmid pl20"/>
</dbReference>
<dbReference type="Proteomes" id="UP000244655">
    <property type="component" value="Plasmid pl29"/>
</dbReference>
<keyword evidence="1" id="KW-0614">Plasmid</keyword>
<geneLocation type="plasmid" evidence="2 3">
    <name>pl20</name>
</geneLocation>
<geneLocation type="plasmid" evidence="1 3">
    <name>pl29</name>
</geneLocation>
<evidence type="ECO:0000313" key="1">
    <source>
        <dbReference type="EMBL" id="AWG43353.1"/>
    </source>
</evidence>
<evidence type="ECO:0000313" key="2">
    <source>
        <dbReference type="EMBL" id="AWG43404.1"/>
    </source>
</evidence>
<dbReference type="AlphaFoldDB" id="A0A2S1LYG9"/>
<accession>A0A2S1LYG9</accession>
<name>A0A2S1LYG9_9SPIR</name>
<protein>
    <submittedName>
        <fullName evidence="1">Uncharacterized protein</fullName>
    </submittedName>
</protein>
<reference evidence="1 3" key="1">
    <citation type="submission" date="2018-01" db="EMBL/GenBank/DDBJ databases">
        <title>Genome sequence of Borrelia tachyglossi.</title>
        <authorList>
            <person name="Gofton A.W."/>
        </authorList>
    </citation>
    <scope>NUCLEOTIDE SEQUENCE [LARGE SCALE GENOMIC DNA]</scope>
    <source>
        <strain evidence="1 3">Bc-F10-1268</strain>
        <plasmid evidence="2 3">pl20</plasmid>
        <plasmid evidence="1 3">pl29</plasmid>
    </source>
</reference>
<gene>
    <name evidence="1" type="ORF">CR532_04970</name>
    <name evidence="2" type="ORF">CR532_05260</name>
</gene>
<dbReference type="RefSeq" id="WP_108729749.1">
    <property type="nucleotide sequence ID" value="NZ_CP025787.1"/>
</dbReference>
<proteinExistence type="predicted"/>
<keyword evidence="3" id="KW-1185">Reference proteome</keyword>
<evidence type="ECO:0000313" key="3">
    <source>
        <dbReference type="Proteomes" id="UP000244655"/>
    </source>
</evidence>
<organism evidence="1 3">
    <name type="scientific">Candidatus Borreliella tachyglossi</name>
    <dbReference type="NCBI Taxonomy" id="1964448"/>
    <lineage>
        <taxon>Bacteria</taxon>
        <taxon>Pseudomonadati</taxon>
        <taxon>Spirochaetota</taxon>
        <taxon>Spirochaetia</taxon>
        <taxon>Spirochaetales</taxon>
        <taxon>Borreliaceae</taxon>
        <taxon>Borreliella</taxon>
    </lineage>
</organism>
<dbReference type="InterPro" id="IPR009753">
    <property type="entry name" value="DUF1322"/>
</dbReference>